<sequence length="71" mass="7926">MLVDGSKLYIKAHELLVTIQGRNLDPLEEALSLEHVKWIKESPSGTDTLDAETFVESITVEGKAIEKYVEP</sequence>
<dbReference type="AlphaFoldDB" id="A0A150XKW0"/>
<evidence type="ECO:0000313" key="2">
    <source>
        <dbReference type="Proteomes" id="UP000075663"/>
    </source>
</evidence>
<reference evidence="1 2" key="1">
    <citation type="submission" date="2016-01" db="EMBL/GenBank/DDBJ databases">
        <title>Genome sequencing of Roseivirga seohaensis SW-152.</title>
        <authorList>
            <person name="Selvaratnam C."/>
            <person name="Thevarajoo S."/>
            <person name="Goh K.M."/>
            <person name="Ee R."/>
            <person name="Chan K.-G."/>
            <person name="Chong C.S."/>
        </authorList>
    </citation>
    <scope>NUCLEOTIDE SEQUENCE [LARGE SCALE GENOMIC DNA]</scope>
    <source>
        <strain evidence="1 2">SW-152</strain>
    </source>
</reference>
<organism evidence="1 2">
    <name type="scientific">Roseivirga seohaensis</name>
    <dbReference type="NCBI Taxonomy" id="1914963"/>
    <lineage>
        <taxon>Bacteria</taxon>
        <taxon>Pseudomonadati</taxon>
        <taxon>Bacteroidota</taxon>
        <taxon>Cytophagia</taxon>
        <taxon>Cytophagales</taxon>
        <taxon>Roseivirgaceae</taxon>
        <taxon>Roseivirga</taxon>
    </lineage>
</organism>
<protein>
    <submittedName>
        <fullName evidence="1">Uncharacterized protein</fullName>
    </submittedName>
</protein>
<name>A0A150XKW0_9BACT</name>
<comment type="caution">
    <text evidence="1">The sequence shown here is derived from an EMBL/GenBank/DDBJ whole genome shotgun (WGS) entry which is preliminary data.</text>
</comment>
<gene>
    <name evidence="1" type="ORF">AWW67_13340</name>
</gene>
<accession>A0A150XKW0</accession>
<evidence type="ECO:0000313" key="1">
    <source>
        <dbReference type="EMBL" id="KYG79353.1"/>
    </source>
</evidence>
<dbReference type="Proteomes" id="UP000075663">
    <property type="component" value="Unassembled WGS sequence"/>
</dbReference>
<dbReference type="STRING" id="1914963.AWW67_13340"/>
<dbReference type="EMBL" id="LRPB01000049">
    <property type="protein sequence ID" value="KYG79353.1"/>
    <property type="molecule type" value="Genomic_DNA"/>
</dbReference>
<proteinExistence type="predicted"/>